<keyword evidence="3" id="KW-0862">Zinc</keyword>
<dbReference type="PROSITE" id="PS51795">
    <property type="entry name" value="ZF_FLZ"/>
    <property type="match status" value="1"/>
</dbReference>
<dbReference type="Gramene" id="Jr12_16640_p1">
    <property type="protein sequence ID" value="cds.Jr12_16640_p1"/>
    <property type="gene ID" value="Jr12_16640"/>
</dbReference>
<dbReference type="GO" id="GO:0008270">
    <property type="term" value="F:zinc ion binding"/>
    <property type="evidence" value="ECO:0007669"/>
    <property type="project" value="UniProtKB-KW"/>
</dbReference>
<dbReference type="KEGG" id="jre:109004984"/>
<dbReference type="STRING" id="51240.A0A2I4G5U0"/>
<organism evidence="4 5">
    <name type="scientific">Juglans regia</name>
    <name type="common">English walnut</name>
    <dbReference type="NCBI Taxonomy" id="51240"/>
    <lineage>
        <taxon>Eukaryota</taxon>
        <taxon>Viridiplantae</taxon>
        <taxon>Streptophyta</taxon>
        <taxon>Embryophyta</taxon>
        <taxon>Tracheophyta</taxon>
        <taxon>Spermatophyta</taxon>
        <taxon>Magnoliopsida</taxon>
        <taxon>eudicotyledons</taxon>
        <taxon>Gunneridae</taxon>
        <taxon>Pentapetalae</taxon>
        <taxon>rosids</taxon>
        <taxon>fabids</taxon>
        <taxon>Fagales</taxon>
        <taxon>Juglandaceae</taxon>
        <taxon>Juglans</taxon>
    </lineage>
</organism>
<dbReference type="Proteomes" id="UP000235220">
    <property type="component" value="Chromosome 12"/>
</dbReference>
<evidence type="ECO:0000256" key="1">
    <source>
        <dbReference type="ARBA" id="ARBA00009374"/>
    </source>
</evidence>
<keyword evidence="2" id="KW-0479">Metal-binding</keyword>
<dbReference type="GeneID" id="109004984"/>
<evidence type="ECO:0000256" key="3">
    <source>
        <dbReference type="ARBA" id="ARBA00022771"/>
    </source>
</evidence>
<evidence type="ECO:0000256" key="2">
    <source>
        <dbReference type="ARBA" id="ARBA00022723"/>
    </source>
</evidence>
<dbReference type="PANTHER" id="PTHR47847">
    <property type="entry name" value="FCS-LIKE ZINC FINGER 17"/>
    <property type="match status" value="1"/>
</dbReference>
<evidence type="ECO:0000313" key="5">
    <source>
        <dbReference type="RefSeq" id="XP_018839263.2"/>
    </source>
</evidence>
<accession>A0A2I4G5U0</accession>
<dbReference type="AlphaFoldDB" id="A0A2I4G5U0"/>
<dbReference type="InterPro" id="IPR044181">
    <property type="entry name" value="FLZ17/18"/>
</dbReference>
<protein>
    <submittedName>
        <fullName evidence="5">FCS-Like Zinc finger 17-like</fullName>
    </submittedName>
</protein>
<name>A0A2I4G5U0_JUGRE</name>
<reference evidence="5" key="1">
    <citation type="submission" date="2025-08" db="UniProtKB">
        <authorList>
            <consortium name="RefSeq"/>
        </authorList>
    </citation>
    <scope>IDENTIFICATION</scope>
    <source>
        <tissue evidence="5">Leaves</tissue>
    </source>
</reference>
<evidence type="ECO:0000313" key="4">
    <source>
        <dbReference type="Proteomes" id="UP000235220"/>
    </source>
</evidence>
<dbReference type="RefSeq" id="XP_018839263.2">
    <property type="nucleotide sequence ID" value="XM_018983718.2"/>
</dbReference>
<dbReference type="OrthoDB" id="1927223at2759"/>
<keyword evidence="4" id="KW-1185">Reference proteome</keyword>
<dbReference type="PANTHER" id="PTHR47847:SF2">
    <property type="entry name" value="FCS-LIKE ZINC FINGER 17-RELATED"/>
    <property type="match status" value="1"/>
</dbReference>
<sequence length="175" mass="20189">MLPRLWSPFKLEDKEIIINGESIKNKCSKNISLAVGLQILVQISHGESNVLVKSHAISKSQPTSQARDHVQTKSLEYSCFLKTCRLCSKKLSPHEDVYMYRGDQGFCSVKCRDSQIVLDEMREVESTSTKQMLSPYHGHRCNSGRRETQILLQEFRQLHERRPRIRCQANWAIVS</sequence>
<proteinExistence type="inferred from homology"/>
<gene>
    <name evidence="5" type="primary">LOC109004984</name>
</gene>
<keyword evidence="3" id="KW-0863">Zinc-finger</keyword>
<dbReference type="Pfam" id="PF04570">
    <property type="entry name" value="zf-FLZ"/>
    <property type="match status" value="1"/>
</dbReference>
<comment type="similarity">
    <text evidence="1">Belongs to the FLZ family.</text>
</comment>
<dbReference type="InterPro" id="IPR007650">
    <property type="entry name" value="Zf-FLZ_dom"/>
</dbReference>